<evidence type="ECO:0000313" key="1">
    <source>
        <dbReference type="EMBL" id="CAH2310677.1"/>
    </source>
</evidence>
<dbReference type="Proteomes" id="UP001295444">
    <property type="component" value="Chromosome 08"/>
</dbReference>
<gene>
    <name evidence="1" type="ORF">PECUL_23A019829</name>
</gene>
<evidence type="ECO:0000313" key="2">
    <source>
        <dbReference type="Proteomes" id="UP001295444"/>
    </source>
</evidence>
<feature type="non-terminal residue" evidence="1">
    <location>
        <position position="1"/>
    </location>
</feature>
<dbReference type="EMBL" id="OW240919">
    <property type="protein sequence ID" value="CAH2310677.1"/>
    <property type="molecule type" value="Genomic_DNA"/>
</dbReference>
<name>A0AAD1WGT0_PELCU</name>
<keyword evidence="2" id="KW-1185">Reference proteome</keyword>
<proteinExistence type="predicted"/>
<protein>
    <submittedName>
        <fullName evidence="1">Uncharacterized protein</fullName>
    </submittedName>
</protein>
<organism evidence="1 2">
    <name type="scientific">Pelobates cultripes</name>
    <name type="common">Western spadefoot toad</name>
    <dbReference type="NCBI Taxonomy" id="61616"/>
    <lineage>
        <taxon>Eukaryota</taxon>
        <taxon>Metazoa</taxon>
        <taxon>Chordata</taxon>
        <taxon>Craniata</taxon>
        <taxon>Vertebrata</taxon>
        <taxon>Euteleostomi</taxon>
        <taxon>Amphibia</taxon>
        <taxon>Batrachia</taxon>
        <taxon>Anura</taxon>
        <taxon>Pelobatoidea</taxon>
        <taxon>Pelobatidae</taxon>
        <taxon>Pelobates</taxon>
    </lineage>
</organism>
<sequence>QFKEKLGMSWLFDSSGSHCDLRCQNDTLQKGFATVSEQNAFVFCQVGLQLDPPRRIEDLGIIA</sequence>
<reference evidence="1" key="1">
    <citation type="submission" date="2022-03" db="EMBL/GenBank/DDBJ databases">
        <authorList>
            <person name="Alioto T."/>
            <person name="Alioto T."/>
            <person name="Gomez Garrido J."/>
        </authorList>
    </citation>
    <scope>NUCLEOTIDE SEQUENCE</scope>
</reference>
<accession>A0AAD1WGT0</accession>
<dbReference type="AlphaFoldDB" id="A0AAD1WGT0"/>